<reference evidence="7" key="1">
    <citation type="journal article" date="2019" name="Int. J. Syst. Evol. Microbiol.">
        <title>The Global Catalogue of Microorganisms (GCM) 10K type strain sequencing project: providing services to taxonomists for standard genome sequencing and annotation.</title>
        <authorList>
            <consortium name="The Broad Institute Genomics Platform"/>
            <consortium name="The Broad Institute Genome Sequencing Center for Infectious Disease"/>
            <person name="Wu L."/>
            <person name="Ma J."/>
        </authorList>
    </citation>
    <scope>NUCLEOTIDE SEQUENCE [LARGE SCALE GENOMIC DNA]</scope>
    <source>
        <strain evidence="7">CGMCC-1.15741</strain>
    </source>
</reference>
<evidence type="ECO:0000313" key="6">
    <source>
        <dbReference type="EMBL" id="MFC6197532.1"/>
    </source>
</evidence>
<dbReference type="Pfam" id="PF01553">
    <property type="entry name" value="Acyltransferase"/>
    <property type="match status" value="1"/>
</dbReference>
<sequence length="247" mass="27089">MNFLTSLLFVIWLYGSMVVLGILWLPSLLMPRSAVMLGIRTWARAARWGMKVFCGASTEIRGRENLPDGPALIAPKHQSTMDVLMAFLFLDDPCFVLKKELMYYPIFGMYAAKAGMIAIDRQGSTKTLKDMAAKGKKALADGRSLLIFPEGTRLPPGAEPDYKPGIALLYKELGVPCVPIALNTGYCWPARGITRHPGEMVIEILPSIEPGLQRKAFMKTLTEQLESGTSKLLEEGQRAQAAIGVSA</sequence>
<dbReference type="Proteomes" id="UP001596303">
    <property type="component" value="Unassembled WGS sequence"/>
</dbReference>
<name>A0ABW1S7A2_9PROT</name>
<dbReference type="SUPFAM" id="SSF69593">
    <property type="entry name" value="Glycerol-3-phosphate (1)-acyltransferase"/>
    <property type="match status" value="1"/>
</dbReference>
<accession>A0ABW1S7A2</accession>
<dbReference type="EMBL" id="JBHSSW010000005">
    <property type="protein sequence ID" value="MFC6197532.1"/>
    <property type="molecule type" value="Genomic_DNA"/>
</dbReference>
<feature type="domain" description="Phospholipid/glycerol acyltransferase" evidence="5">
    <location>
        <begin position="71"/>
        <end position="185"/>
    </location>
</feature>
<dbReference type="InterPro" id="IPR002123">
    <property type="entry name" value="Plipid/glycerol_acylTrfase"/>
</dbReference>
<keyword evidence="4" id="KW-0472">Membrane</keyword>
<comment type="pathway">
    <text evidence="1">Lipid metabolism.</text>
</comment>
<protein>
    <submittedName>
        <fullName evidence="6">Lysophospholipid acyltransferase family protein</fullName>
    </submittedName>
</protein>
<evidence type="ECO:0000313" key="7">
    <source>
        <dbReference type="Proteomes" id="UP001596303"/>
    </source>
</evidence>
<evidence type="ECO:0000256" key="4">
    <source>
        <dbReference type="SAM" id="Phobius"/>
    </source>
</evidence>
<evidence type="ECO:0000256" key="3">
    <source>
        <dbReference type="ARBA" id="ARBA00023315"/>
    </source>
</evidence>
<evidence type="ECO:0000259" key="5">
    <source>
        <dbReference type="SMART" id="SM00563"/>
    </source>
</evidence>
<dbReference type="RefSeq" id="WP_377376575.1">
    <property type="nucleotide sequence ID" value="NZ_JBHSSW010000005.1"/>
</dbReference>
<evidence type="ECO:0000256" key="1">
    <source>
        <dbReference type="ARBA" id="ARBA00005189"/>
    </source>
</evidence>
<dbReference type="PANTHER" id="PTHR10434">
    <property type="entry name" value="1-ACYL-SN-GLYCEROL-3-PHOSPHATE ACYLTRANSFERASE"/>
    <property type="match status" value="1"/>
</dbReference>
<keyword evidence="2" id="KW-0808">Transferase</keyword>
<keyword evidence="3 6" id="KW-0012">Acyltransferase</keyword>
<dbReference type="CDD" id="cd07989">
    <property type="entry name" value="LPLAT_AGPAT-like"/>
    <property type="match status" value="1"/>
</dbReference>
<organism evidence="6 7">
    <name type="scientific">Ponticaulis profundi</name>
    <dbReference type="NCBI Taxonomy" id="2665222"/>
    <lineage>
        <taxon>Bacteria</taxon>
        <taxon>Pseudomonadati</taxon>
        <taxon>Pseudomonadota</taxon>
        <taxon>Alphaproteobacteria</taxon>
        <taxon>Hyphomonadales</taxon>
        <taxon>Hyphomonadaceae</taxon>
        <taxon>Ponticaulis</taxon>
    </lineage>
</organism>
<comment type="caution">
    <text evidence="6">The sequence shown here is derived from an EMBL/GenBank/DDBJ whole genome shotgun (WGS) entry which is preliminary data.</text>
</comment>
<feature type="transmembrane region" description="Helical" evidence="4">
    <location>
        <begin position="6"/>
        <end position="30"/>
    </location>
</feature>
<dbReference type="PANTHER" id="PTHR10434:SF40">
    <property type="entry name" value="1-ACYL-SN-GLYCEROL-3-PHOSPHATE ACYLTRANSFERASE"/>
    <property type="match status" value="1"/>
</dbReference>
<gene>
    <name evidence="6" type="ORF">ACFQDM_05555</name>
</gene>
<proteinExistence type="predicted"/>
<evidence type="ECO:0000256" key="2">
    <source>
        <dbReference type="ARBA" id="ARBA00022679"/>
    </source>
</evidence>
<dbReference type="SMART" id="SM00563">
    <property type="entry name" value="PlsC"/>
    <property type="match status" value="1"/>
</dbReference>
<keyword evidence="4" id="KW-1133">Transmembrane helix</keyword>
<dbReference type="GO" id="GO:0016746">
    <property type="term" value="F:acyltransferase activity"/>
    <property type="evidence" value="ECO:0007669"/>
    <property type="project" value="UniProtKB-KW"/>
</dbReference>
<keyword evidence="7" id="KW-1185">Reference proteome</keyword>
<keyword evidence="4" id="KW-0812">Transmembrane</keyword>